<dbReference type="InterPro" id="IPR051310">
    <property type="entry name" value="MCP_chemotaxis"/>
</dbReference>
<dbReference type="EMBL" id="CP051682">
    <property type="protein sequence ID" value="QJD96533.1"/>
    <property type="molecule type" value="Genomic_DNA"/>
</dbReference>
<dbReference type="Pfam" id="PF12729">
    <property type="entry name" value="4HB_MCP_1"/>
    <property type="match status" value="1"/>
</dbReference>
<proteinExistence type="inferred from homology"/>
<dbReference type="RefSeq" id="WP_169607946.1">
    <property type="nucleotide sequence ID" value="NZ_CP051682.1"/>
</dbReference>
<evidence type="ECO:0000259" key="6">
    <source>
        <dbReference type="PROSITE" id="PS50111"/>
    </source>
</evidence>
<dbReference type="PROSITE" id="PS50111">
    <property type="entry name" value="CHEMOTAXIS_TRANSDUC_2"/>
    <property type="match status" value="1"/>
</dbReference>
<keyword evidence="1" id="KW-0145">Chemotaxis</keyword>
<dbReference type="PRINTS" id="PR00260">
    <property type="entry name" value="CHEMTRNSDUCR"/>
</dbReference>
<dbReference type="GO" id="GO:0005886">
    <property type="term" value="C:plasma membrane"/>
    <property type="evidence" value="ECO:0007669"/>
    <property type="project" value="TreeGrafter"/>
</dbReference>
<comment type="similarity">
    <text evidence="2">Belongs to the methyl-accepting chemotaxis (MCP) protein family.</text>
</comment>
<dbReference type="Pfam" id="PF00672">
    <property type="entry name" value="HAMP"/>
    <property type="match status" value="1"/>
</dbReference>
<dbReference type="Gene3D" id="1.10.287.950">
    <property type="entry name" value="Methyl-accepting chemotaxis protein"/>
    <property type="match status" value="1"/>
</dbReference>
<keyword evidence="5" id="KW-0472">Membrane</keyword>
<dbReference type="Pfam" id="PF00015">
    <property type="entry name" value="MCPsignal"/>
    <property type="match status" value="1"/>
</dbReference>
<dbReference type="InterPro" id="IPR004089">
    <property type="entry name" value="MCPsignal_dom"/>
</dbReference>
<dbReference type="GO" id="GO:0006935">
    <property type="term" value="P:chemotaxis"/>
    <property type="evidence" value="ECO:0007669"/>
    <property type="project" value="UniProtKB-KW"/>
</dbReference>
<protein>
    <submittedName>
        <fullName evidence="8">HAMP domain-containing protein</fullName>
    </submittedName>
</protein>
<sequence>MNNIKISTKLIIKSTLTALILVAMGIYELNNLKKVNQSLEIEYKDRVTSLKQLKTISDMYAIHIVSATHDVINGDIDFKTANRDITQAEGSIKTNWKQYIENANMAEEREVAAETEELMHNADVSIASLHTILSTGDKEALTTFVTKNLYSQIDPIVSKVAELTNIQLTGAQQQYLSGRDVYSSAITGSWMFIIAGIVFLVTVSTLIIRNIHREMREATAIVSKLAEGDLTISIKDTGKDEIGLLLADLKAMIDRTKQIISYVYSASDTIVAASQELSSASQQMSEGANEQAAATEQVSSSMEEMVASVQQNNDNALQTKKIAVKASGDAITGHESIKEAVISIKAIADRINIISDIARQTNILALNAAVEAARAGDQGRGFAVVAAEVRKLAEKSQAAATEIIELSHSGVLITEKSGNLFGFIVPDVQHTAKLVEEISASSSEQNLGASQINNALQQLNQVTQQNAATSEEVAASAEELATQADQLKELISFFKFEEEVKAKRPAPLQVQPLKTRKNVGRSIPVRNSQYNKGISINMDELDSSYERY</sequence>
<feature type="coiled-coil region" evidence="4">
    <location>
        <begin position="452"/>
        <end position="490"/>
    </location>
</feature>
<dbReference type="AlphaFoldDB" id="A0A7L5E6R5"/>
<dbReference type="GO" id="GO:0004888">
    <property type="term" value="F:transmembrane signaling receptor activity"/>
    <property type="evidence" value="ECO:0007669"/>
    <property type="project" value="InterPro"/>
</dbReference>
<keyword evidence="3" id="KW-0807">Transducer</keyword>
<accession>A0A7L5E6R5</accession>
<evidence type="ECO:0000256" key="2">
    <source>
        <dbReference type="ARBA" id="ARBA00029447"/>
    </source>
</evidence>
<keyword evidence="4" id="KW-0175">Coiled coil</keyword>
<keyword evidence="5" id="KW-0812">Transmembrane</keyword>
<dbReference type="CDD" id="cd06225">
    <property type="entry name" value="HAMP"/>
    <property type="match status" value="1"/>
</dbReference>
<dbReference type="SUPFAM" id="SSF58104">
    <property type="entry name" value="Methyl-accepting chemotaxis protein (MCP) signaling domain"/>
    <property type="match status" value="1"/>
</dbReference>
<dbReference type="GO" id="GO:0007165">
    <property type="term" value="P:signal transduction"/>
    <property type="evidence" value="ECO:0007669"/>
    <property type="project" value="UniProtKB-KW"/>
</dbReference>
<evidence type="ECO:0000256" key="1">
    <source>
        <dbReference type="ARBA" id="ARBA00022500"/>
    </source>
</evidence>
<evidence type="ECO:0000256" key="4">
    <source>
        <dbReference type="SAM" id="Coils"/>
    </source>
</evidence>
<dbReference type="PANTHER" id="PTHR43531:SF11">
    <property type="entry name" value="METHYL-ACCEPTING CHEMOTAXIS PROTEIN 3"/>
    <property type="match status" value="1"/>
</dbReference>
<dbReference type="PANTHER" id="PTHR43531">
    <property type="entry name" value="PROTEIN ICFG"/>
    <property type="match status" value="1"/>
</dbReference>
<evidence type="ECO:0000259" key="7">
    <source>
        <dbReference type="PROSITE" id="PS50885"/>
    </source>
</evidence>
<dbReference type="Proteomes" id="UP000503278">
    <property type="component" value="Chromosome"/>
</dbReference>
<feature type="transmembrane region" description="Helical" evidence="5">
    <location>
        <begin position="189"/>
        <end position="208"/>
    </location>
</feature>
<dbReference type="SMART" id="SM00283">
    <property type="entry name" value="MA"/>
    <property type="match status" value="1"/>
</dbReference>
<keyword evidence="9" id="KW-1185">Reference proteome</keyword>
<evidence type="ECO:0000313" key="8">
    <source>
        <dbReference type="EMBL" id="QJD96533.1"/>
    </source>
</evidence>
<gene>
    <name evidence="8" type="ORF">HH214_11930</name>
</gene>
<dbReference type="InterPro" id="IPR003660">
    <property type="entry name" value="HAMP_dom"/>
</dbReference>
<feature type="domain" description="HAMP" evidence="7">
    <location>
        <begin position="209"/>
        <end position="261"/>
    </location>
</feature>
<reference evidence="8 9" key="1">
    <citation type="submission" date="2020-04" db="EMBL/GenBank/DDBJ databases">
        <title>Genome sequencing of novel species.</title>
        <authorList>
            <person name="Heo J."/>
            <person name="Kim S.-J."/>
            <person name="Kim J.-S."/>
            <person name="Hong S.-B."/>
            <person name="Kwon S.-W."/>
        </authorList>
    </citation>
    <scope>NUCLEOTIDE SEQUENCE [LARGE SCALE GENOMIC DNA]</scope>
    <source>
        <strain evidence="8 9">F39-2</strain>
    </source>
</reference>
<evidence type="ECO:0000313" key="9">
    <source>
        <dbReference type="Proteomes" id="UP000503278"/>
    </source>
</evidence>
<dbReference type="SMART" id="SM00304">
    <property type="entry name" value="HAMP"/>
    <property type="match status" value="1"/>
</dbReference>
<keyword evidence="5" id="KW-1133">Transmembrane helix</keyword>
<evidence type="ECO:0000256" key="3">
    <source>
        <dbReference type="PROSITE-ProRule" id="PRU00284"/>
    </source>
</evidence>
<name>A0A7L5E6R5_9SPHI</name>
<feature type="domain" description="Methyl-accepting transducer" evidence="6">
    <location>
        <begin position="266"/>
        <end position="481"/>
    </location>
</feature>
<evidence type="ECO:0000256" key="5">
    <source>
        <dbReference type="SAM" id="Phobius"/>
    </source>
</evidence>
<dbReference type="KEGG" id="mrob:HH214_11930"/>
<dbReference type="InterPro" id="IPR024478">
    <property type="entry name" value="HlyB_4HB_MCP"/>
</dbReference>
<dbReference type="InterPro" id="IPR004090">
    <property type="entry name" value="Chemotax_Me-accpt_rcpt"/>
</dbReference>
<dbReference type="PROSITE" id="PS50885">
    <property type="entry name" value="HAMP"/>
    <property type="match status" value="1"/>
</dbReference>
<organism evidence="8 9">
    <name type="scientific">Mucilaginibacter robiniae</name>
    <dbReference type="NCBI Taxonomy" id="2728022"/>
    <lineage>
        <taxon>Bacteria</taxon>
        <taxon>Pseudomonadati</taxon>
        <taxon>Bacteroidota</taxon>
        <taxon>Sphingobacteriia</taxon>
        <taxon>Sphingobacteriales</taxon>
        <taxon>Sphingobacteriaceae</taxon>
        <taxon>Mucilaginibacter</taxon>
    </lineage>
</organism>